<proteinExistence type="predicted"/>
<comment type="caution">
    <text evidence="1">The sequence shown here is derived from an EMBL/GenBank/DDBJ whole genome shotgun (WGS) entry which is preliminary data.</text>
</comment>
<reference evidence="1 2" key="1">
    <citation type="submission" date="2024-11" db="EMBL/GenBank/DDBJ databases">
        <title>A near-complete genome assembly of Cinchona calisaya.</title>
        <authorList>
            <person name="Lian D.C."/>
            <person name="Zhao X.W."/>
            <person name="Wei L."/>
        </authorList>
    </citation>
    <scope>NUCLEOTIDE SEQUENCE [LARGE SCALE GENOMIC DNA]</scope>
    <source>
        <tissue evidence="1">Nenye</tissue>
    </source>
</reference>
<protein>
    <recommendedName>
        <fullName evidence="3">RNase H type-1 domain-containing protein</fullName>
    </recommendedName>
</protein>
<name>A0ABD3AUD9_9GENT</name>
<keyword evidence="2" id="KW-1185">Reference proteome</keyword>
<sequence>MVEIQVEVGVRPEQVVCRPVKGAAAMVGGCAGCGVVARGVSLINQGSFPIQLVYREANFVADMLAKMGGSDSDNKLHF</sequence>
<evidence type="ECO:0008006" key="3">
    <source>
        <dbReference type="Google" id="ProtNLM"/>
    </source>
</evidence>
<dbReference type="AlphaFoldDB" id="A0ABD3AUD9"/>
<gene>
    <name evidence="1" type="ORF">ACH5RR_003239</name>
</gene>
<dbReference type="Proteomes" id="UP001630127">
    <property type="component" value="Unassembled WGS sequence"/>
</dbReference>
<dbReference type="EMBL" id="JBJUIK010000002">
    <property type="protein sequence ID" value="KAL3534778.1"/>
    <property type="molecule type" value="Genomic_DNA"/>
</dbReference>
<evidence type="ECO:0000313" key="1">
    <source>
        <dbReference type="EMBL" id="KAL3534778.1"/>
    </source>
</evidence>
<evidence type="ECO:0000313" key="2">
    <source>
        <dbReference type="Proteomes" id="UP001630127"/>
    </source>
</evidence>
<accession>A0ABD3AUD9</accession>
<organism evidence="1 2">
    <name type="scientific">Cinchona calisaya</name>
    <dbReference type="NCBI Taxonomy" id="153742"/>
    <lineage>
        <taxon>Eukaryota</taxon>
        <taxon>Viridiplantae</taxon>
        <taxon>Streptophyta</taxon>
        <taxon>Embryophyta</taxon>
        <taxon>Tracheophyta</taxon>
        <taxon>Spermatophyta</taxon>
        <taxon>Magnoliopsida</taxon>
        <taxon>eudicotyledons</taxon>
        <taxon>Gunneridae</taxon>
        <taxon>Pentapetalae</taxon>
        <taxon>asterids</taxon>
        <taxon>lamiids</taxon>
        <taxon>Gentianales</taxon>
        <taxon>Rubiaceae</taxon>
        <taxon>Cinchonoideae</taxon>
        <taxon>Cinchoneae</taxon>
        <taxon>Cinchona</taxon>
    </lineage>
</organism>